<gene>
    <name evidence="2" type="ORF">RRG08_031090</name>
</gene>
<feature type="compositionally biased region" description="Polar residues" evidence="1">
    <location>
        <begin position="79"/>
        <end position="89"/>
    </location>
</feature>
<name>A0AAE1DG67_9GAST</name>
<keyword evidence="3" id="KW-1185">Reference proteome</keyword>
<evidence type="ECO:0000256" key="1">
    <source>
        <dbReference type="SAM" id="MobiDB-lite"/>
    </source>
</evidence>
<dbReference type="EMBL" id="JAWDGP010004062">
    <property type="protein sequence ID" value="KAK3768298.1"/>
    <property type="molecule type" value="Genomic_DNA"/>
</dbReference>
<dbReference type="AlphaFoldDB" id="A0AAE1DG67"/>
<organism evidence="2 3">
    <name type="scientific">Elysia crispata</name>
    <name type="common">lettuce slug</name>
    <dbReference type="NCBI Taxonomy" id="231223"/>
    <lineage>
        <taxon>Eukaryota</taxon>
        <taxon>Metazoa</taxon>
        <taxon>Spiralia</taxon>
        <taxon>Lophotrochozoa</taxon>
        <taxon>Mollusca</taxon>
        <taxon>Gastropoda</taxon>
        <taxon>Heterobranchia</taxon>
        <taxon>Euthyneura</taxon>
        <taxon>Panpulmonata</taxon>
        <taxon>Sacoglossa</taxon>
        <taxon>Placobranchoidea</taxon>
        <taxon>Plakobranchidae</taxon>
        <taxon>Elysia</taxon>
    </lineage>
</organism>
<proteinExistence type="predicted"/>
<evidence type="ECO:0000313" key="2">
    <source>
        <dbReference type="EMBL" id="KAK3768298.1"/>
    </source>
</evidence>
<reference evidence="2" key="1">
    <citation type="journal article" date="2023" name="G3 (Bethesda)">
        <title>A reference genome for the long-term kleptoplast-retaining sea slug Elysia crispata morphotype clarki.</title>
        <authorList>
            <person name="Eastman K.E."/>
            <person name="Pendleton A.L."/>
            <person name="Shaikh M.A."/>
            <person name="Suttiyut T."/>
            <person name="Ogas R."/>
            <person name="Tomko P."/>
            <person name="Gavelis G."/>
            <person name="Widhalm J.R."/>
            <person name="Wisecaver J.H."/>
        </authorList>
    </citation>
    <scope>NUCLEOTIDE SEQUENCE</scope>
    <source>
        <strain evidence="2">ECLA1</strain>
    </source>
</reference>
<protein>
    <submittedName>
        <fullName evidence="2">Uncharacterized protein</fullName>
    </submittedName>
</protein>
<comment type="caution">
    <text evidence="2">The sequence shown here is derived from an EMBL/GenBank/DDBJ whole genome shotgun (WGS) entry which is preliminary data.</text>
</comment>
<sequence>MIIPDCQSELHPLRRPFENRSRETYPLLTRRSSFLVDLNVSTSREPPGLAQKTRAILFSCPPDIPRTLEVTRPKPPPQTSHIHANQKPITANPMIRDELYAGVLTSPTTPHHGHTRAPGLGQNKG</sequence>
<dbReference type="Proteomes" id="UP001283361">
    <property type="component" value="Unassembled WGS sequence"/>
</dbReference>
<feature type="region of interest" description="Disordered" evidence="1">
    <location>
        <begin position="66"/>
        <end position="125"/>
    </location>
</feature>
<evidence type="ECO:0000313" key="3">
    <source>
        <dbReference type="Proteomes" id="UP001283361"/>
    </source>
</evidence>
<accession>A0AAE1DG67</accession>